<feature type="region of interest" description="Disordered" evidence="1">
    <location>
        <begin position="99"/>
        <end position="122"/>
    </location>
</feature>
<dbReference type="Proteomes" id="UP000504635">
    <property type="component" value="Unplaced"/>
</dbReference>
<dbReference type="AlphaFoldDB" id="A0A6J2YDS7"/>
<keyword evidence="2" id="KW-0732">Signal</keyword>
<name>A0A6J2YDS7_SITOR</name>
<evidence type="ECO:0000313" key="4">
    <source>
        <dbReference type="RefSeq" id="XP_030761329.1"/>
    </source>
</evidence>
<organism evidence="3 4">
    <name type="scientific">Sitophilus oryzae</name>
    <name type="common">Rice weevil</name>
    <name type="synonym">Curculio oryzae</name>
    <dbReference type="NCBI Taxonomy" id="7048"/>
    <lineage>
        <taxon>Eukaryota</taxon>
        <taxon>Metazoa</taxon>
        <taxon>Ecdysozoa</taxon>
        <taxon>Arthropoda</taxon>
        <taxon>Hexapoda</taxon>
        <taxon>Insecta</taxon>
        <taxon>Pterygota</taxon>
        <taxon>Neoptera</taxon>
        <taxon>Endopterygota</taxon>
        <taxon>Coleoptera</taxon>
        <taxon>Polyphaga</taxon>
        <taxon>Cucujiformia</taxon>
        <taxon>Curculionidae</taxon>
        <taxon>Dryophthorinae</taxon>
        <taxon>Sitophilus</taxon>
    </lineage>
</organism>
<evidence type="ECO:0000256" key="2">
    <source>
        <dbReference type="SAM" id="SignalP"/>
    </source>
</evidence>
<gene>
    <name evidence="4" type="primary">LOC115886367</name>
</gene>
<dbReference type="GeneID" id="115886367"/>
<evidence type="ECO:0000313" key="3">
    <source>
        <dbReference type="Proteomes" id="UP000504635"/>
    </source>
</evidence>
<proteinExistence type="predicted"/>
<reference evidence="4" key="1">
    <citation type="submission" date="2025-08" db="UniProtKB">
        <authorList>
            <consortium name="RefSeq"/>
        </authorList>
    </citation>
    <scope>IDENTIFICATION</scope>
    <source>
        <tissue evidence="4">Gonads</tissue>
    </source>
</reference>
<keyword evidence="3" id="KW-1185">Reference proteome</keyword>
<sequence>MFSLLIYYVGGCLLIIFHCSLTVDGSNDTTSYTDSDESNSFIVSANYGIESQDSKSPYPEYQDNSHNYSQYDHYYSDQEQYETLPSASHWHGIPQNYNIRSDSSYENQPETTTSESPYQTSKNTYYTESFNTDDVMMPVDYNSYSSTPINHEKSFVSSENKPDDVVHGSSNIQHQKIWPKSFEESYEDSHKPSITELESIIKKLITSSTKLHQVVKVPAVYEIHLKGEEENPASQSNYHELVQNSETSQVHFPSTSHQDELNYGYVSEKTNTKIPLNSVSTQILLPQAWKSTQLLKRPKILKVPSKYIRGNRQTIKPWASNYDNGLTEIPSPVLGKYPYYKPYFFNQWRANNIPKSSWSIKTPLNSYVSPSYSGKINLPIVPASTSVSLLSSLKHHSPDIKPDLSLYYAKKNELQNQGLGVKPSWYSNSYRRNGFRQNFLKNQKGLKGTKKHRRSDSGFPLPINNLNYLIHVREKPEHKKFIPVSTKVHQVVKVPAVYEIHLKGEEEKSVSQSNYHELVQNSETSQVHFPSTSHQDELNYGYVSEKTNTKIPLNSVSNQILLPQAWKSTQLLKRPKILKVPSKYIRGNRQTIKPWASNYDNGLTEIPSPVLGKYPYYKPYFFNQWRANNIPKSSWSIKTPLNSYVSPSYSGKINLPIVPASTSVSLLSSLKHHSLDIKPDLSLYYAKKNELQNQGLGVKPSWYSNSYRRNGFRQNFLKNQKGLKGTKKHRRSDSGFPLPISSLNYLIHVREKPEHNKFIPV</sequence>
<dbReference type="KEGG" id="soy:115886367"/>
<feature type="signal peptide" evidence="2">
    <location>
        <begin position="1"/>
        <end position="25"/>
    </location>
</feature>
<dbReference type="RefSeq" id="XP_030761329.1">
    <property type="nucleotide sequence ID" value="XM_030905469.1"/>
</dbReference>
<evidence type="ECO:0000256" key="1">
    <source>
        <dbReference type="SAM" id="MobiDB-lite"/>
    </source>
</evidence>
<accession>A0A6J2YDS7</accession>
<dbReference type="InParanoid" id="A0A6J2YDS7"/>
<protein>
    <submittedName>
        <fullName evidence="4">Uncharacterized protein LOC115886367</fullName>
    </submittedName>
</protein>
<dbReference type="OrthoDB" id="10679803at2759"/>
<feature type="chain" id="PRO_5026800296" evidence="2">
    <location>
        <begin position="26"/>
        <end position="761"/>
    </location>
</feature>